<dbReference type="AlphaFoldDB" id="A0AAN6ZD32"/>
<feature type="region of interest" description="Disordered" evidence="1">
    <location>
        <begin position="92"/>
        <end position="175"/>
    </location>
</feature>
<reference evidence="2" key="1">
    <citation type="journal article" date="2023" name="Mol. Phylogenet. Evol.">
        <title>Genome-scale phylogeny and comparative genomics of the fungal order Sordariales.</title>
        <authorList>
            <person name="Hensen N."/>
            <person name="Bonometti L."/>
            <person name="Westerberg I."/>
            <person name="Brannstrom I.O."/>
            <person name="Guillou S."/>
            <person name="Cros-Aarteil S."/>
            <person name="Calhoun S."/>
            <person name="Haridas S."/>
            <person name="Kuo A."/>
            <person name="Mondo S."/>
            <person name="Pangilinan J."/>
            <person name="Riley R."/>
            <person name="LaButti K."/>
            <person name="Andreopoulos B."/>
            <person name="Lipzen A."/>
            <person name="Chen C."/>
            <person name="Yan M."/>
            <person name="Daum C."/>
            <person name="Ng V."/>
            <person name="Clum A."/>
            <person name="Steindorff A."/>
            <person name="Ohm R.A."/>
            <person name="Martin F."/>
            <person name="Silar P."/>
            <person name="Natvig D.O."/>
            <person name="Lalanne C."/>
            <person name="Gautier V."/>
            <person name="Ament-Velasquez S.L."/>
            <person name="Kruys A."/>
            <person name="Hutchinson M.I."/>
            <person name="Powell A.J."/>
            <person name="Barry K."/>
            <person name="Miller A.N."/>
            <person name="Grigoriev I.V."/>
            <person name="Debuchy R."/>
            <person name="Gladieux P."/>
            <person name="Hiltunen Thoren M."/>
            <person name="Johannesson H."/>
        </authorList>
    </citation>
    <scope>NUCLEOTIDE SEQUENCE</scope>
    <source>
        <strain evidence="2">CBS 123565</strain>
    </source>
</reference>
<reference evidence="2" key="2">
    <citation type="submission" date="2023-05" db="EMBL/GenBank/DDBJ databases">
        <authorList>
            <consortium name="Lawrence Berkeley National Laboratory"/>
            <person name="Steindorff A."/>
            <person name="Hensen N."/>
            <person name="Bonometti L."/>
            <person name="Westerberg I."/>
            <person name="Brannstrom I.O."/>
            <person name="Guillou S."/>
            <person name="Cros-Aarteil S."/>
            <person name="Calhoun S."/>
            <person name="Haridas S."/>
            <person name="Kuo A."/>
            <person name="Mondo S."/>
            <person name="Pangilinan J."/>
            <person name="Riley R."/>
            <person name="Labutti K."/>
            <person name="Andreopoulos B."/>
            <person name="Lipzen A."/>
            <person name="Chen C."/>
            <person name="Yanf M."/>
            <person name="Daum C."/>
            <person name="Ng V."/>
            <person name="Clum A."/>
            <person name="Ohm R."/>
            <person name="Martin F."/>
            <person name="Silar P."/>
            <person name="Natvig D."/>
            <person name="Lalanne C."/>
            <person name="Gautier V."/>
            <person name="Ament-Velasquez S.L."/>
            <person name="Kruys A."/>
            <person name="Hutchinson M.I."/>
            <person name="Powell A.J."/>
            <person name="Barry K."/>
            <person name="Miller A.N."/>
            <person name="Grigoriev I.V."/>
            <person name="Debuchy R."/>
            <person name="Gladieux P."/>
            <person name="Thoren M.H."/>
            <person name="Johannesson H."/>
        </authorList>
    </citation>
    <scope>NUCLEOTIDE SEQUENCE</scope>
    <source>
        <strain evidence="2">CBS 123565</strain>
    </source>
</reference>
<accession>A0AAN6ZD32</accession>
<protein>
    <submittedName>
        <fullName evidence="2">Uncharacterized protein</fullName>
    </submittedName>
</protein>
<sequence>MMRWHDAHGLYMPDPSLSRFCLKVRPASVIAFGQTQVLQPPRRGWMAADLPNQHRNQPQNNPPPPGTLELYYTSGSVCTVATRIAITSMDSAPEQNGGEIHAPSPATTTPITPPEQGGRQGTCIDAHTSSHLGSELPATARSVQRNSRPREVAITGRSNGQALQSGRDASYGPTDGLKGPLEAARWADWGCTATPCGPIIGGACIVQCAPYVTPPCACARRSEPASRKMWDRTSSVQGGGYIRTGARRVL</sequence>
<organism evidence="2 3">
    <name type="scientific">Trichocladium antarcticum</name>
    <dbReference type="NCBI Taxonomy" id="1450529"/>
    <lineage>
        <taxon>Eukaryota</taxon>
        <taxon>Fungi</taxon>
        <taxon>Dikarya</taxon>
        <taxon>Ascomycota</taxon>
        <taxon>Pezizomycotina</taxon>
        <taxon>Sordariomycetes</taxon>
        <taxon>Sordariomycetidae</taxon>
        <taxon>Sordariales</taxon>
        <taxon>Chaetomiaceae</taxon>
        <taxon>Trichocladium</taxon>
    </lineage>
</organism>
<evidence type="ECO:0000313" key="2">
    <source>
        <dbReference type="EMBL" id="KAK4133446.1"/>
    </source>
</evidence>
<feature type="region of interest" description="Disordered" evidence="1">
    <location>
        <begin position="47"/>
        <end position="67"/>
    </location>
</feature>
<proteinExistence type="predicted"/>
<comment type="caution">
    <text evidence="2">The sequence shown here is derived from an EMBL/GenBank/DDBJ whole genome shotgun (WGS) entry which is preliminary data.</text>
</comment>
<dbReference type="Proteomes" id="UP001304895">
    <property type="component" value="Unassembled WGS sequence"/>
</dbReference>
<evidence type="ECO:0000256" key="1">
    <source>
        <dbReference type="SAM" id="MobiDB-lite"/>
    </source>
</evidence>
<keyword evidence="3" id="KW-1185">Reference proteome</keyword>
<name>A0AAN6ZD32_9PEZI</name>
<dbReference type="EMBL" id="MU853412">
    <property type="protein sequence ID" value="KAK4133446.1"/>
    <property type="molecule type" value="Genomic_DNA"/>
</dbReference>
<evidence type="ECO:0000313" key="3">
    <source>
        <dbReference type="Proteomes" id="UP001304895"/>
    </source>
</evidence>
<gene>
    <name evidence="2" type="ORF">BT67DRAFT_51001</name>
</gene>